<dbReference type="RefSeq" id="WP_067633337.1">
    <property type="nucleotide sequence ID" value="NZ_CP013213.1"/>
</dbReference>
<dbReference type="CDD" id="cd00761">
    <property type="entry name" value="Glyco_tranf_GTA_type"/>
    <property type="match status" value="1"/>
</dbReference>
<proteinExistence type="predicted"/>
<name>A0A109UHE1_9FIRM</name>
<dbReference type="KEGG" id="erl:AOC36_08495"/>
<dbReference type="InterPro" id="IPR029044">
    <property type="entry name" value="Nucleotide-diphossugar_trans"/>
</dbReference>
<organism evidence="2 3">
    <name type="scientific">Erysipelothrix larvae</name>
    <dbReference type="NCBI Taxonomy" id="1514105"/>
    <lineage>
        <taxon>Bacteria</taxon>
        <taxon>Bacillati</taxon>
        <taxon>Bacillota</taxon>
        <taxon>Erysipelotrichia</taxon>
        <taxon>Erysipelotrichales</taxon>
        <taxon>Erysipelotrichaceae</taxon>
        <taxon>Erysipelothrix</taxon>
    </lineage>
</organism>
<dbReference type="Gene3D" id="3.90.550.10">
    <property type="entry name" value="Spore Coat Polysaccharide Biosynthesis Protein SpsA, Chain A"/>
    <property type="match status" value="1"/>
</dbReference>
<evidence type="ECO:0000313" key="2">
    <source>
        <dbReference type="EMBL" id="AMC94023.1"/>
    </source>
</evidence>
<reference evidence="2 3" key="1">
    <citation type="submission" date="2015-10" db="EMBL/GenBank/DDBJ databases">
        <title>Erysipelothrix larvae sp. LV19 isolated from the larval gut of the rhinoceros beetle, Trypoxylus dichotomus.</title>
        <authorList>
            <person name="Lim S."/>
            <person name="Kim B.-C."/>
        </authorList>
    </citation>
    <scope>NUCLEOTIDE SEQUENCE [LARGE SCALE GENOMIC DNA]</scope>
    <source>
        <strain evidence="2 3">LV19</strain>
    </source>
</reference>
<accession>A0A109UHE1</accession>
<sequence length="353" mass="41034">MNKISSDRKKLSIIIPIYNVEKYLSDCLDSIKKLDPTEFEVICVNDGSTDNSKEIAQRYVNENPELISLYTKANGGLSDARNYGLDQVTGEYVTFLDSDDWVNAPIYTSMLTTAYQKDADVVVCNYVEYTDGDEVLVSDNNIGDKIVYEAMVCNKIFKTCLFNDNAIRFPIGLHYEDNLTCYILLGYSNHIVKLDETLYYYRQMREGQITSQFNDKIYDINKIGEQLYEGFKPMPTYNDLASDLELLFIRNIMFRTLPKIVRLNRIHIFKSKKEIWKEYQFLESYFPDWYLNESLKKDDSGYFKGKLGKGHVKKIRALKYSLVLLVLFAMSGKLYSIRHKNPSIMMVKEESKS</sequence>
<dbReference type="PANTHER" id="PTHR22916">
    <property type="entry name" value="GLYCOSYLTRANSFERASE"/>
    <property type="match status" value="1"/>
</dbReference>
<dbReference type="STRING" id="1514105.AOC36_08495"/>
<dbReference type="Pfam" id="PF00535">
    <property type="entry name" value="Glycos_transf_2"/>
    <property type="match status" value="1"/>
</dbReference>
<dbReference type="EMBL" id="CP013213">
    <property type="protein sequence ID" value="AMC94023.1"/>
    <property type="molecule type" value="Genomic_DNA"/>
</dbReference>
<dbReference type="OrthoDB" id="396512at2"/>
<dbReference type="GO" id="GO:0016758">
    <property type="term" value="F:hexosyltransferase activity"/>
    <property type="evidence" value="ECO:0007669"/>
    <property type="project" value="UniProtKB-ARBA"/>
</dbReference>
<feature type="domain" description="Glycosyltransferase 2-like" evidence="1">
    <location>
        <begin position="12"/>
        <end position="139"/>
    </location>
</feature>
<dbReference type="InterPro" id="IPR001173">
    <property type="entry name" value="Glyco_trans_2-like"/>
</dbReference>
<protein>
    <recommendedName>
        <fullName evidence="1">Glycosyltransferase 2-like domain-containing protein</fullName>
    </recommendedName>
</protein>
<gene>
    <name evidence="2" type="ORF">AOC36_08495</name>
</gene>
<evidence type="ECO:0000313" key="3">
    <source>
        <dbReference type="Proteomes" id="UP000063781"/>
    </source>
</evidence>
<keyword evidence="3" id="KW-1185">Reference proteome</keyword>
<dbReference type="AlphaFoldDB" id="A0A109UHE1"/>
<dbReference type="SUPFAM" id="SSF53448">
    <property type="entry name" value="Nucleotide-diphospho-sugar transferases"/>
    <property type="match status" value="1"/>
</dbReference>
<dbReference type="PANTHER" id="PTHR22916:SF3">
    <property type="entry name" value="UDP-GLCNAC:BETAGAL BETA-1,3-N-ACETYLGLUCOSAMINYLTRANSFERASE-LIKE PROTEIN 1"/>
    <property type="match status" value="1"/>
</dbReference>
<dbReference type="Proteomes" id="UP000063781">
    <property type="component" value="Chromosome"/>
</dbReference>
<evidence type="ECO:0000259" key="1">
    <source>
        <dbReference type="Pfam" id="PF00535"/>
    </source>
</evidence>